<evidence type="ECO:0000256" key="3">
    <source>
        <dbReference type="ARBA" id="ARBA00022448"/>
    </source>
</evidence>
<evidence type="ECO:0000256" key="1">
    <source>
        <dbReference type="ARBA" id="ARBA00004196"/>
    </source>
</evidence>
<dbReference type="Pfam" id="PF01497">
    <property type="entry name" value="Peripla_BP_2"/>
    <property type="match status" value="1"/>
</dbReference>
<evidence type="ECO:0000256" key="2">
    <source>
        <dbReference type="ARBA" id="ARBA00008814"/>
    </source>
</evidence>
<feature type="domain" description="Fe/B12 periplasmic-binding" evidence="6">
    <location>
        <begin position="62"/>
        <end position="324"/>
    </location>
</feature>
<evidence type="ECO:0000259" key="6">
    <source>
        <dbReference type="PROSITE" id="PS50983"/>
    </source>
</evidence>
<dbReference type="GO" id="GO:1901678">
    <property type="term" value="P:iron coordination entity transport"/>
    <property type="evidence" value="ECO:0007669"/>
    <property type="project" value="UniProtKB-ARBA"/>
</dbReference>
<dbReference type="InterPro" id="IPR002491">
    <property type="entry name" value="ABC_transptr_periplasmic_BD"/>
</dbReference>
<gene>
    <name evidence="7" type="ORF">TH66_14725</name>
    <name evidence="8" type="ORF">TR74_03975</name>
</gene>
<dbReference type="PROSITE" id="PS51257">
    <property type="entry name" value="PROKAR_LIPOPROTEIN"/>
    <property type="match status" value="1"/>
</dbReference>
<accession>A0A132NJW6</accession>
<comment type="subcellular location">
    <subcellularLocation>
        <location evidence="1">Cell envelope</location>
    </subcellularLocation>
</comment>
<name>A0A132NJW6_9ACTN</name>
<reference evidence="8 10" key="1">
    <citation type="submission" date="2015-02" db="EMBL/GenBank/DDBJ databases">
        <title>Physiological reanalysis, assessment of diazotrophy, and genome sequences of multiple isolates of Streptomyces thermoautotrophicus.</title>
        <authorList>
            <person name="MacKellar D.C."/>
            <person name="Lieber L."/>
            <person name="Norman J."/>
            <person name="Bolger A."/>
            <person name="Tobin C."/>
            <person name="Murray J.W."/>
            <person name="Prell J."/>
        </authorList>
    </citation>
    <scope>NUCLEOTIDE SEQUENCE [LARGE SCALE GENOMIC DNA]</scope>
    <source>
        <strain evidence="8 10">UBT1</strain>
    </source>
</reference>
<proteinExistence type="inferred from homology"/>
<dbReference type="RefSeq" id="WP_067070696.1">
    <property type="nucleotide sequence ID" value="NZ_CP171739.1"/>
</dbReference>
<dbReference type="AlphaFoldDB" id="A0A132NJW6"/>
<dbReference type="GO" id="GO:0030288">
    <property type="term" value="C:outer membrane-bounded periplasmic space"/>
    <property type="evidence" value="ECO:0007669"/>
    <property type="project" value="TreeGrafter"/>
</dbReference>
<organism evidence="8 9">
    <name type="scientific">Carbonactinospora thermoautotrophica</name>
    <dbReference type="NCBI Taxonomy" id="1469144"/>
    <lineage>
        <taxon>Bacteria</taxon>
        <taxon>Bacillati</taxon>
        <taxon>Actinomycetota</taxon>
        <taxon>Actinomycetes</taxon>
        <taxon>Kitasatosporales</taxon>
        <taxon>Carbonactinosporaceae</taxon>
        <taxon>Carbonactinospora</taxon>
    </lineage>
</organism>
<evidence type="ECO:0000256" key="5">
    <source>
        <dbReference type="SAM" id="SignalP"/>
    </source>
</evidence>
<dbReference type="EMBL" id="JYIK01000507">
    <property type="protein sequence ID" value="KWX10374.1"/>
    <property type="molecule type" value="Genomic_DNA"/>
</dbReference>
<feature type="signal peptide" evidence="5">
    <location>
        <begin position="1"/>
        <end position="19"/>
    </location>
</feature>
<reference evidence="9" key="2">
    <citation type="submission" date="2015-02" db="EMBL/GenBank/DDBJ databases">
        <title>Physiological reanalysis, assessment of diazotrophy, and genome sequences of multiple isolates of Streptomyces thermoautotrophicus.</title>
        <authorList>
            <person name="MacKellar D.C."/>
            <person name="Lieber L."/>
            <person name="Norman J."/>
            <person name="Bolger A."/>
            <person name="Tobin C."/>
            <person name="Murray J.W."/>
            <person name="Friesen M."/>
            <person name="Prell J."/>
        </authorList>
    </citation>
    <scope>NUCLEOTIDE SEQUENCE [LARGE SCALE GENOMIC DNA]</scope>
    <source>
        <strain evidence="9">UBT1</strain>
    </source>
</reference>
<keyword evidence="4 5" id="KW-0732">Signal</keyword>
<evidence type="ECO:0000313" key="8">
    <source>
        <dbReference type="EMBL" id="KWX10374.1"/>
    </source>
</evidence>
<dbReference type="EMBL" id="JYIJ01000018">
    <property type="protein sequence ID" value="KWX00164.1"/>
    <property type="molecule type" value="Genomic_DNA"/>
</dbReference>
<comment type="caution">
    <text evidence="8">The sequence shown here is derived from an EMBL/GenBank/DDBJ whole genome shotgun (WGS) entry which is preliminary data.</text>
</comment>
<dbReference type="InterPro" id="IPR051313">
    <property type="entry name" value="Bact_iron-sidero_bind"/>
</dbReference>
<evidence type="ECO:0000256" key="4">
    <source>
        <dbReference type="ARBA" id="ARBA00022729"/>
    </source>
</evidence>
<dbReference type="PROSITE" id="PS50983">
    <property type="entry name" value="FE_B12_PBP"/>
    <property type="match status" value="1"/>
</dbReference>
<dbReference type="CDD" id="cd01146">
    <property type="entry name" value="FhuD"/>
    <property type="match status" value="1"/>
</dbReference>
<dbReference type="Gene3D" id="3.40.50.1980">
    <property type="entry name" value="Nitrogenase molybdenum iron protein domain"/>
    <property type="match status" value="2"/>
</dbReference>
<dbReference type="PANTHER" id="PTHR30532:SF1">
    <property type="entry name" value="IRON(3+)-HYDROXAMATE-BINDING PROTEIN FHUD"/>
    <property type="match status" value="1"/>
</dbReference>
<dbReference type="PATRIC" id="fig|1469144.8.peg.1952"/>
<sequence>MISLRQRGRWLGYAFACLAAVLLTACSGSGGSGQAAQDAGPGFPVTVKHAMGETTIPKRPQRVVVLDTPEMDAVTLLGIEPVGAAVVDPATGQFPAYLKDKMARTEKVGSLDEPSVEKIAALKPDLILSSKVRHEQIYAQLSKIAPTVFAETPGAPWKDNLKLYAKALGKEQEAAQALARYQERARELGEAIKAKHGGQAPTVSVVRFVDGPTRFYQKKNFSGIVLSDVGVRRPPLQDKDDFSLDVGPELADQADADYVFVMAYGDPSKTQKQAFQASPLWQRMNAVKNNRVFEVEDEVWMLGIGVQGAHLILDDLARAAGVDPRR</sequence>
<evidence type="ECO:0000313" key="10">
    <source>
        <dbReference type="Proteomes" id="UP000070659"/>
    </source>
</evidence>
<dbReference type="PANTHER" id="PTHR30532">
    <property type="entry name" value="IRON III DICITRATE-BINDING PERIPLASMIC PROTEIN"/>
    <property type="match status" value="1"/>
</dbReference>
<keyword evidence="3" id="KW-0813">Transport</keyword>
<evidence type="ECO:0000313" key="7">
    <source>
        <dbReference type="EMBL" id="KWX00164.1"/>
    </source>
</evidence>
<dbReference type="Proteomes" id="UP000070659">
    <property type="component" value="Unassembled WGS sequence"/>
</dbReference>
<feature type="chain" id="PRO_5038211655" evidence="5">
    <location>
        <begin position="20"/>
        <end position="326"/>
    </location>
</feature>
<dbReference type="Proteomes" id="UP000070598">
    <property type="component" value="Unassembled WGS sequence"/>
</dbReference>
<comment type="similarity">
    <text evidence="2">Belongs to the bacterial solute-binding protein 8 family.</text>
</comment>
<evidence type="ECO:0000313" key="9">
    <source>
        <dbReference type="Proteomes" id="UP000070598"/>
    </source>
</evidence>
<dbReference type="SUPFAM" id="SSF53807">
    <property type="entry name" value="Helical backbone' metal receptor"/>
    <property type="match status" value="1"/>
</dbReference>
<protein>
    <submittedName>
        <fullName evidence="8">Iron-siderophore ABC transporter substrate-binding protein</fullName>
    </submittedName>
</protein>